<dbReference type="InterPro" id="IPR028325">
    <property type="entry name" value="VG_K_chnl"/>
</dbReference>
<dbReference type="SUPFAM" id="SSF81324">
    <property type="entry name" value="Voltage-gated potassium channels"/>
    <property type="match status" value="1"/>
</dbReference>
<dbReference type="AlphaFoldDB" id="A0A223S6W8"/>
<dbReference type="PRINTS" id="PR00169">
    <property type="entry name" value="KCHANNEL"/>
</dbReference>
<feature type="domain" description="Potassium channel" evidence="10">
    <location>
        <begin position="140"/>
        <end position="216"/>
    </location>
</feature>
<evidence type="ECO:0000256" key="1">
    <source>
        <dbReference type="ARBA" id="ARBA00004141"/>
    </source>
</evidence>
<keyword evidence="5" id="KW-0406">Ion transport</keyword>
<feature type="transmembrane region" description="Helical" evidence="9">
    <location>
        <begin position="28"/>
        <end position="46"/>
    </location>
</feature>
<dbReference type="KEGG" id="ngv:CDO52_14705"/>
<evidence type="ECO:0000256" key="7">
    <source>
        <dbReference type="ARBA" id="ARBA00023303"/>
    </source>
</evidence>
<dbReference type="InterPro" id="IPR013099">
    <property type="entry name" value="K_chnl_dom"/>
</dbReference>
<evidence type="ECO:0000313" key="12">
    <source>
        <dbReference type="Proteomes" id="UP000215005"/>
    </source>
</evidence>
<organism evidence="11 12">
    <name type="scientific">Nocardiopsis gilva YIM 90087</name>
    <dbReference type="NCBI Taxonomy" id="1235441"/>
    <lineage>
        <taxon>Bacteria</taxon>
        <taxon>Bacillati</taxon>
        <taxon>Actinomycetota</taxon>
        <taxon>Actinomycetes</taxon>
        <taxon>Streptosporangiales</taxon>
        <taxon>Nocardiopsidaceae</taxon>
        <taxon>Nocardiopsis</taxon>
    </lineage>
</organism>
<dbReference type="Gene3D" id="1.20.5.110">
    <property type="match status" value="1"/>
</dbReference>
<evidence type="ECO:0000256" key="5">
    <source>
        <dbReference type="ARBA" id="ARBA00023065"/>
    </source>
</evidence>
<dbReference type="GO" id="GO:0008076">
    <property type="term" value="C:voltage-gated potassium channel complex"/>
    <property type="evidence" value="ECO:0007669"/>
    <property type="project" value="InterPro"/>
</dbReference>
<feature type="compositionally biased region" description="Basic and acidic residues" evidence="8">
    <location>
        <begin position="249"/>
        <end position="267"/>
    </location>
</feature>
<dbReference type="Pfam" id="PF07885">
    <property type="entry name" value="Ion_trans_2"/>
    <property type="match status" value="1"/>
</dbReference>
<gene>
    <name evidence="11" type="ORF">CDO52_14705</name>
</gene>
<evidence type="ECO:0000259" key="10">
    <source>
        <dbReference type="Pfam" id="PF07885"/>
    </source>
</evidence>
<feature type="region of interest" description="Disordered" evidence="8">
    <location>
        <begin position="249"/>
        <end position="280"/>
    </location>
</feature>
<feature type="transmembrane region" description="Helical" evidence="9">
    <location>
        <begin position="191"/>
        <end position="215"/>
    </location>
</feature>
<keyword evidence="12" id="KW-1185">Reference proteome</keyword>
<proteinExistence type="predicted"/>
<evidence type="ECO:0000256" key="3">
    <source>
        <dbReference type="ARBA" id="ARBA00022692"/>
    </source>
</evidence>
<dbReference type="GO" id="GO:0001508">
    <property type="term" value="P:action potential"/>
    <property type="evidence" value="ECO:0007669"/>
    <property type="project" value="TreeGrafter"/>
</dbReference>
<evidence type="ECO:0000256" key="4">
    <source>
        <dbReference type="ARBA" id="ARBA00022989"/>
    </source>
</evidence>
<comment type="subcellular location">
    <subcellularLocation>
        <location evidence="1">Membrane</location>
        <topology evidence="1">Multi-pass membrane protein</topology>
    </subcellularLocation>
</comment>
<reference evidence="11 12" key="1">
    <citation type="submission" date="2017-08" db="EMBL/GenBank/DDBJ databases">
        <title>The complete genome sequence of Nocardiopsis gilva YIM 90087.</title>
        <authorList>
            <person name="Yin M."/>
            <person name="Tang S."/>
        </authorList>
    </citation>
    <scope>NUCLEOTIDE SEQUENCE [LARGE SCALE GENOMIC DNA]</scope>
    <source>
        <strain evidence="11 12">YIM 90087</strain>
    </source>
</reference>
<keyword evidence="7" id="KW-0407">Ion channel</keyword>
<keyword evidence="2" id="KW-0813">Transport</keyword>
<protein>
    <submittedName>
        <fullName evidence="11">Ion transporter</fullName>
    </submittedName>
</protein>
<keyword evidence="4 9" id="KW-1133">Transmembrane helix</keyword>
<dbReference type="EMBL" id="CP022753">
    <property type="protein sequence ID" value="ASU83866.1"/>
    <property type="molecule type" value="Genomic_DNA"/>
</dbReference>
<dbReference type="Gene3D" id="1.10.287.70">
    <property type="match status" value="1"/>
</dbReference>
<evidence type="ECO:0000256" key="9">
    <source>
        <dbReference type="SAM" id="Phobius"/>
    </source>
</evidence>
<dbReference type="OrthoDB" id="9799090at2"/>
<evidence type="ECO:0000256" key="6">
    <source>
        <dbReference type="ARBA" id="ARBA00023136"/>
    </source>
</evidence>
<evidence type="ECO:0000313" key="11">
    <source>
        <dbReference type="EMBL" id="ASU83866.1"/>
    </source>
</evidence>
<dbReference type="Proteomes" id="UP000215005">
    <property type="component" value="Chromosome"/>
</dbReference>
<sequence length="280" mass="30768">MIQWGAVDNAHVSTGDDALERWRRKTELPLAAAALLFLAAYAWPILHPEIPRVWRLACEATTWGTWAMFVADYLVGFKLARHRVAYLRTHILDLVIILAPFLRPLRALRLITVVSVLNRRLTSTLRRHVAVYAVCVSVLVVFVAALAVLDAERGAPGSNISAFDEALWWTLVTITTVGYGDFYPVTEHGRLIAVALFIGGISLLGVVTGTVASWFTEKVEGSKKAALATQEQVALLTAEVRALRAEFAERDRDGDAGQGREWEREPESVMDGHAQSPGAG</sequence>
<dbReference type="PANTHER" id="PTHR11537">
    <property type="entry name" value="VOLTAGE-GATED POTASSIUM CHANNEL"/>
    <property type="match status" value="1"/>
</dbReference>
<name>A0A223S6W8_9ACTN</name>
<feature type="transmembrane region" description="Helical" evidence="9">
    <location>
        <begin position="129"/>
        <end position="149"/>
    </location>
</feature>
<keyword evidence="6 9" id="KW-0472">Membrane</keyword>
<dbReference type="GO" id="GO:0005249">
    <property type="term" value="F:voltage-gated potassium channel activity"/>
    <property type="evidence" value="ECO:0007669"/>
    <property type="project" value="InterPro"/>
</dbReference>
<dbReference type="PANTHER" id="PTHR11537:SF254">
    <property type="entry name" value="POTASSIUM VOLTAGE-GATED CHANNEL PROTEIN SHAB"/>
    <property type="match status" value="1"/>
</dbReference>
<accession>A0A223S6W8</accession>
<keyword evidence="3 9" id="KW-0812">Transmembrane</keyword>
<evidence type="ECO:0000256" key="2">
    <source>
        <dbReference type="ARBA" id="ARBA00022448"/>
    </source>
</evidence>
<evidence type="ECO:0000256" key="8">
    <source>
        <dbReference type="SAM" id="MobiDB-lite"/>
    </source>
</evidence>